<evidence type="ECO:0000313" key="1">
    <source>
        <dbReference type="EMBL" id="OBV37714.1"/>
    </source>
</evidence>
<comment type="caution">
    <text evidence="1">The sequence shown here is derived from an EMBL/GenBank/DDBJ whole genome shotgun (WGS) entry which is preliminary data.</text>
</comment>
<dbReference type="AlphaFoldDB" id="A0A1A7BY97"/>
<dbReference type="OrthoDB" id="8779826at2"/>
<name>A0A1A7BY97_9BURK</name>
<dbReference type="STRING" id="1747903.ASR47_1003378"/>
<dbReference type="EMBL" id="LOCQ01000060">
    <property type="protein sequence ID" value="OBV37714.1"/>
    <property type="molecule type" value="Genomic_DNA"/>
</dbReference>
<organism evidence="1 2">
    <name type="scientific">Janthinobacterium psychrotolerans</name>
    <dbReference type="NCBI Taxonomy" id="1747903"/>
    <lineage>
        <taxon>Bacteria</taxon>
        <taxon>Pseudomonadati</taxon>
        <taxon>Pseudomonadota</taxon>
        <taxon>Betaproteobacteria</taxon>
        <taxon>Burkholderiales</taxon>
        <taxon>Oxalobacteraceae</taxon>
        <taxon>Janthinobacterium</taxon>
    </lineage>
</organism>
<dbReference type="Pfam" id="PF19645">
    <property type="entry name" value="DUF6148"/>
    <property type="match status" value="1"/>
</dbReference>
<sequence length="75" mass="7954">MAGINEVQAQAQLDAYLAAETAVLSGQSYEIAGRKLTRADLGAIQQGVKIWNDRLINLAGKARGRSRSRTVVVGG</sequence>
<reference evidence="1 2" key="1">
    <citation type="submission" date="2016-04" db="EMBL/GenBank/DDBJ databases">
        <title>Draft genome sequence of Janthinobacterium psychrotolerans sp. nov., isolated from freshwater sediments in Denmark.</title>
        <authorList>
            <person name="Gong X."/>
            <person name="Skrivergaard S."/>
            <person name="Korsgaard B.S."/>
            <person name="Schreiber L."/>
            <person name="Marshall I.P."/>
            <person name="Finster K."/>
            <person name="Schramm A."/>
        </authorList>
    </citation>
    <scope>NUCLEOTIDE SEQUENCE [LARGE SCALE GENOMIC DNA]</scope>
    <source>
        <strain evidence="1 2">S3-2</strain>
    </source>
</reference>
<evidence type="ECO:0008006" key="3">
    <source>
        <dbReference type="Google" id="ProtNLM"/>
    </source>
</evidence>
<dbReference type="InterPro" id="IPR046146">
    <property type="entry name" value="DUF6148"/>
</dbReference>
<dbReference type="Proteomes" id="UP000092713">
    <property type="component" value="Unassembled WGS sequence"/>
</dbReference>
<accession>A0A1A7BY97</accession>
<evidence type="ECO:0000313" key="2">
    <source>
        <dbReference type="Proteomes" id="UP000092713"/>
    </source>
</evidence>
<gene>
    <name evidence="1" type="ORF">ASR47_1003378</name>
</gene>
<proteinExistence type="predicted"/>
<protein>
    <recommendedName>
        <fullName evidence="3">GpW protein</fullName>
    </recommendedName>
</protein>
<dbReference type="RefSeq" id="WP_065309924.1">
    <property type="nucleotide sequence ID" value="NZ_LOCQ01000060.1"/>
</dbReference>
<keyword evidence="2" id="KW-1185">Reference proteome</keyword>